<dbReference type="Proteomes" id="UP001064048">
    <property type="component" value="Chromosome 27"/>
</dbReference>
<sequence>MAATTSLQFSNSLRSVFGVKLKDCIYEDDKCVAFDEYDNPQAMVHYVVVPKPRIPRLFEATGEDEKTLGHILLVAKDIAVSKGIHKAGYHVMVDEDHRNKKLRSIHVFGRALQHMLWPTGPGSRL</sequence>
<organism evidence="1 2">
    <name type="scientific">Choristoneura fumiferana</name>
    <name type="common">Spruce budworm moth</name>
    <name type="synonym">Archips fumiferana</name>
    <dbReference type="NCBI Taxonomy" id="7141"/>
    <lineage>
        <taxon>Eukaryota</taxon>
        <taxon>Metazoa</taxon>
        <taxon>Ecdysozoa</taxon>
        <taxon>Arthropoda</taxon>
        <taxon>Hexapoda</taxon>
        <taxon>Insecta</taxon>
        <taxon>Pterygota</taxon>
        <taxon>Neoptera</taxon>
        <taxon>Endopterygota</taxon>
        <taxon>Lepidoptera</taxon>
        <taxon>Glossata</taxon>
        <taxon>Ditrysia</taxon>
        <taxon>Tortricoidea</taxon>
        <taxon>Tortricidae</taxon>
        <taxon>Tortricinae</taxon>
        <taxon>Choristoneura</taxon>
    </lineage>
</organism>
<protein>
    <submittedName>
        <fullName evidence="1">Uncharacterized protein</fullName>
    </submittedName>
</protein>
<accession>A0ACC0KYN6</accession>
<proteinExistence type="predicted"/>
<name>A0ACC0KYN6_CHOFU</name>
<evidence type="ECO:0000313" key="2">
    <source>
        <dbReference type="Proteomes" id="UP001064048"/>
    </source>
</evidence>
<comment type="caution">
    <text evidence="1">The sequence shown here is derived from an EMBL/GenBank/DDBJ whole genome shotgun (WGS) entry which is preliminary data.</text>
</comment>
<evidence type="ECO:0000313" key="1">
    <source>
        <dbReference type="EMBL" id="KAI8441405.1"/>
    </source>
</evidence>
<keyword evidence="2" id="KW-1185">Reference proteome</keyword>
<dbReference type="EMBL" id="CM046127">
    <property type="protein sequence ID" value="KAI8441405.1"/>
    <property type="molecule type" value="Genomic_DNA"/>
</dbReference>
<reference evidence="1 2" key="1">
    <citation type="journal article" date="2022" name="Genome Biol. Evol.">
        <title>The Spruce Budworm Genome: Reconstructing the Evolutionary History of Antifreeze Proteins.</title>
        <authorList>
            <person name="Beliveau C."/>
            <person name="Gagne P."/>
            <person name="Picq S."/>
            <person name="Vernygora O."/>
            <person name="Keeling C.I."/>
            <person name="Pinkney K."/>
            <person name="Doucet D."/>
            <person name="Wen F."/>
            <person name="Johnston J.S."/>
            <person name="Maaroufi H."/>
            <person name="Boyle B."/>
            <person name="Laroche J."/>
            <person name="Dewar K."/>
            <person name="Juretic N."/>
            <person name="Blackburn G."/>
            <person name="Nisole A."/>
            <person name="Brunet B."/>
            <person name="Brandao M."/>
            <person name="Lumley L."/>
            <person name="Duan J."/>
            <person name="Quan G."/>
            <person name="Lucarotti C.J."/>
            <person name="Roe A.D."/>
            <person name="Sperling F.A.H."/>
            <person name="Levesque R.C."/>
            <person name="Cusson M."/>
        </authorList>
    </citation>
    <scope>NUCLEOTIDE SEQUENCE [LARGE SCALE GENOMIC DNA]</scope>
    <source>
        <strain evidence="1">Glfc:IPQL:Cfum</strain>
    </source>
</reference>
<gene>
    <name evidence="1" type="ORF">MSG28_015020</name>
</gene>